<dbReference type="AlphaFoldDB" id="A0A9D1R1X4"/>
<proteinExistence type="predicted"/>
<protein>
    <submittedName>
        <fullName evidence="2">Uncharacterized protein</fullName>
    </submittedName>
</protein>
<feature type="transmembrane region" description="Helical" evidence="1">
    <location>
        <begin position="87"/>
        <end position="108"/>
    </location>
</feature>
<reference evidence="2" key="2">
    <citation type="submission" date="2021-04" db="EMBL/GenBank/DDBJ databases">
        <authorList>
            <person name="Gilroy R."/>
        </authorList>
    </citation>
    <scope>NUCLEOTIDE SEQUENCE</scope>
    <source>
        <strain evidence="2">ChiSxjej5B17-1746</strain>
    </source>
</reference>
<gene>
    <name evidence="2" type="ORF">H9874_09310</name>
</gene>
<dbReference type="EMBL" id="DXGI01000352">
    <property type="protein sequence ID" value="HIW79325.1"/>
    <property type="molecule type" value="Genomic_DNA"/>
</dbReference>
<keyword evidence="1" id="KW-1133">Transmembrane helix</keyword>
<sequence>MATDKVIQLRHVYRGDLKKGYYGFSRDTFWSAGLVWLRRDPASCIDYSGTLFGTVIAFGAFFVIPALSTELEGISLTVGDIEISGHALLGALGLFIFLFQSVFIAFFCNRRYTLQLLKKGYRILPGVNEQEARKALKLEETDALG</sequence>
<evidence type="ECO:0000313" key="3">
    <source>
        <dbReference type="Proteomes" id="UP000824264"/>
    </source>
</evidence>
<comment type="caution">
    <text evidence="2">The sequence shown here is derived from an EMBL/GenBank/DDBJ whole genome shotgun (WGS) entry which is preliminary data.</text>
</comment>
<keyword evidence="1" id="KW-0472">Membrane</keyword>
<organism evidence="2 3">
    <name type="scientific">Candidatus Bilophila faecipullorum</name>
    <dbReference type="NCBI Taxonomy" id="2838482"/>
    <lineage>
        <taxon>Bacteria</taxon>
        <taxon>Pseudomonadati</taxon>
        <taxon>Thermodesulfobacteriota</taxon>
        <taxon>Desulfovibrionia</taxon>
        <taxon>Desulfovibrionales</taxon>
        <taxon>Desulfovibrionaceae</taxon>
        <taxon>Bilophila</taxon>
    </lineage>
</organism>
<evidence type="ECO:0000256" key="1">
    <source>
        <dbReference type="SAM" id="Phobius"/>
    </source>
</evidence>
<name>A0A9D1R1X4_9BACT</name>
<keyword evidence="1" id="KW-0812">Transmembrane</keyword>
<accession>A0A9D1R1X4</accession>
<reference evidence="2" key="1">
    <citation type="journal article" date="2021" name="PeerJ">
        <title>Extensive microbial diversity within the chicken gut microbiome revealed by metagenomics and culture.</title>
        <authorList>
            <person name="Gilroy R."/>
            <person name="Ravi A."/>
            <person name="Getino M."/>
            <person name="Pursley I."/>
            <person name="Horton D.L."/>
            <person name="Alikhan N.F."/>
            <person name="Baker D."/>
            <person name="Gharbi K."/>
            <person name="Hall N."/>
            <person name="Watson M."/>
            <person name="Adriaenssens E.M."/>
            <person name="Foster-Nyarko E."/>
            <person name="Jarju S."/>
            <person name="Secka A."/>
            <person name="Antonio M."/>
            <person name="Oren A."/>
            <person name="Chaudhuri R.R."/>
            <person name="La Ragione R."/>
            <person name="Hildebrand F."/>
            <person name="Pallen M.J."/>
        </authorList>
    </citation>
    <scope>NUCLEOTIDE SEQUENCE</scope>
    <source>
        <strain evidence="2">ChiSxjej5B17-1746</strain>
    </source>
</reference>
<evidence type="ECO:0000313" key="2">
    <source>
        <dbReference type="EMBL" id="HIW79325.1"/>
    </source>
</evidence>
<dbReference type="Proteomes" id="UP000824264">
    <property type="component" value="Unassembled WGS sequence"/>
</dbReference>
<feature type="transmembrane region" description="Helical" evidence="1">
    <location>
        <begin position="47"/>
        <end position="67"/>
    </location>
</feature>